<dbReference type="InterPro" id="IPR027417">
    <property type="entry name" value="P-loop_NTPase"/>
</dbReference>
<dbReference type="SMART" id="SM00382">
    <property type="entry name" value="AAA"/>
    <property type="match status" value="1"/>
</dbReference>
<evidence type="ECO:0000313" key="7">
    <source>
        <dbReference type="Proteomes" id="UP000323608"/>
    </source>
</evidence>
<dbReference type="PANTHER" id="PTHR42788:SF13">
    <property type="entry name" value="ALIPHATIC SULFONATES IMPORT ATP-BINDING PROTEIN SSUB"/>
    <property type="match status" value="1"/>
</dbReference>
<dbReference type="GO" id="GO:0016887">
    <property type="term" value="F:ATP hydrolysis activity"/>
    <property type="evidence" value="ECO:0007669"/>
    <property type="project" value="InterPro"/>
</dbReference>
<dbReference type="InterPro" id="IPR017871">
    <property type="entry name" value="ABC_transporter-like_CS"/>
</dbReference>
<dbReference type="Gene3D" id="3.40.50.300">
    <property type="entry name" value="P-loop containing nucleotide triphosphate hydrolases"/>
    <property type="match status" value="1"/>
</dbReference>
<dbReference type="OrthoDB" id="9807242at2"/>
<dbReference type="Proteomes" id="UP000323608">
    <property type="component" value="Unassembled WGS sequence"/>
</dbReference>
<accession>A0A5B0VRA5</accession>
<protein>
    <submittedName>
        <fullName evidence="6">ABC transporter ATP-binding protein</fullName>
    </submittedName>
</protein>
<sequence length="277" mass="30881">MLIKPAEEAFSPIEQTISAISPLRAAIEIRNVSMSFPGKRATVEALVDINLNIPENRFISIIGRSGCGKSTLLRIISNLLPPTKGEVRVHGLSSVEYQRRKKFGFVFQDASLFAWKTVFQNVELPLAILGAGSPAERRDKVLDLLDLVRLDAFADHYPAQLSGGMRQRVSIARALSYEPDILLMDEPFGALDDLTRKEMHNELIRIWNARGLTVVFVTHSLSEALYLSDQIVVMAPRPGRIKSIVSALNPRVSDPALRANPEYVSQMRDLEALIHEQ</sequence>
<dbReference type="Pfam" id="PF00005">
    <property type="entry name" value="ABC_tran"/>
    <property type="match status" value="1"/>
</dbReference>
<comment type="similarity">
    <text evidence="1">Belongs to the ABC transporter superfamily.</text>
</comment>
<dbReference type="EMBL" id="VNIP01000014">
    <property type="protein sequence ID" value="KAA1176994.1"/>
    <property type="molecule type" value="Genomic_DNA"/>
</dbReference>
<dbReference type="SUPFAM" id="SSF52540">
    <property type="entry name" value="P-loop containing nucleoside triphosphate hydrolases"/>
    <property type="match status" value="1"/>
</dbReference>
<dbReference type="PROSITE" id="PS00211">
    <property type="entry name" value="ABC_TRANSPORTER_1"/>
    <property type="match status" value="1"/>
</dbReference>
<dbReference type="InterPro" id="IPR050166">
    <property type="entry name" value="ABC_transporter_ATP-bind"/>
</dbReference>
<dbReference type="CDD" id="cd03293">
    <property type="entry name" value="ABC_NrtD_SsuB_transporters"/>
    <property type="match status" value="1"/>
</dbReference>
<gene>
    <name evidence="6" type="ORF">FP026_25880</name>
</gene>
<dbReference type="PROSITE" id="PS50893">
    <property type="entry name" value="ABC_TRANSPORTER_2"/>
    <property type="match status" value="1"/>
</dbReference>
<reference evidence="6 7" key="1">
    <citation type="submission" date="2019-07" db="EMBL/GenBank/DDBJ databases">
        <title>The Draft Genome Sequence of Rhizobium tropici SARCC-755 Associated with Superior Nodulation on Pigeonpea (Cajanus cajan (L.) Millsp.).</title>
        <authorList>
            <person name="Bopape F.L."/>
            <person name="Hassen A.I."/>
            <person name="Swanevelder Z.H."/>
            <person name="Gwata E.T."/>
        </authorList>
    </citation>
    <scope>NUCLEOTIDE SEQUENCE [LARGE SCALE GENOMIC DNA]</scope>
    <source>
        <strain evidence="6 7">SARCC-755</strain>
    </source>
</reference>
<proteinExistence type="inferred from homology"/>
<keyword evidence="4 6" id="KW-0067">ATP-binding</keyword>
<keyword evidence="2" id="KW-0813">Transport</keyword>
<evidence type="ECO:0000256" key="3">
    <source>
        <dbReference type="ARBA" id="ARBA00022741"/>
    </source>
</evidence>
<evidence type="ECO:0000256" key="4">
    <source>
        <dbReference type="ARBA" id="ARBA00022840"/>
    </source>
</evidence>
<name>A0A5B0VRA5_RHITR</name>
<comment type="caution">
    <text evidence="6">The sequence shown here is derived from an EMBL/GenBank/DDBJ whole genome shotgun (WGS) entry which is preliminary data.</text>
</comment>
<dbReference type="InterPro" id="IPR003439">
    <property type="entry name" value="ABC_transporter-like_ATP-bd"/>
</dbReference>
<dbReference type="PANTHER" id="PTHR42788">
    <property type="entry name" value="TAURINE IMPORT ATP-BINDING PROTEIN-RELATED"/>
    <property type="match status" value="1"/>
</dbReference>
<dbReference type="GO" id="GO:0005524">
    <property type="term" value="F:ATP binding"/>
    <property type="evidence" value="ECO:0007669"/>
    <property type="project" value="UniProtKB-KW"/>
</dbReference>
<organism evidence="6 7">
    <name type="scientific">Rhizobium tropici</name>
    <dbReference type="NCBI Taxonomy" id="398"/>
    <lineage>
        <taxon>Bacteria</taxon>
        <taxon>Pseudomonadati</taxon>
        <taxon>Pseudomonadota</taxon>
        <taxon>Alphaproteobacteria</taxon>
        <taxon>Hyphomicrobiales</taxon>
        <taxon>Rhizobiaceae</taxon>
        <taxon>Rhizobium/Agrobacterium group</taxon>
        <taxon>Rhizobium</taxon>
    </lineage>
</organism>
<dbReference type="RefSeq" id="WP_149637449.1">
    <property type="nucleotide sequence ID" value="NZ_VNIP01000014.1"/>
</dbReference>
<feature type="domain" description="ABC transporter" evidence="5">
    <location>
        <begin position="27"/>
        <end position="261"/>
    </location>
</feature>
<dbReference type="InterPro" id="IPR003593">
    <property type="entry name" value="AAA+_ATPase"/>
</dbReference>
<evidence type="ECO:0000256" key="2">
    <source>
        <dbReference type="ARBA" id="ARBA00022448"/>
    </source>
</evidence>
<keyword evidence="3" id="KW-0547">Nucleotide-binding</keyword>
<evidence type="ECO:0000259" key="5">
    <source>
        <dbReference type="PROSITE" id="PS50893"/>
    </source>
</evidence>
<evidence type="ECO:0000313" key="6">
    <source>
        <dbReference type="EMBL" id="KAA1176994.1"/>
    </source>
</evidence>
<evidence type="ECO:0000256" key="1">
    <source>
        <dbReference type="ARBA" id="ARBA00005417"/>
    </source>
</evidence>
<dbReference type="AlphaFoldDB" id="A0A5B0VRA5"/>